<dbReference type="RefSeq" id="WP_197317940.1">
    <property type="nucleotide sequence ID" value="NZ_JADZSC010000003.1"/>
</dbReference>
<gene>
    <name evidence="2" type="ORF">H0267_13880</name>
</gene>
<dbReference type="PANTHER" id="PTHR35024">
    <property type="entry name" value="HYPOTHETICAL CYTOSOLIC PROTEIN"/>
    <property type="match status" value="1"/>
</dbReference>
<dbReference type="AlphaFoldDB" id="A0A931MVQ6"/>
<comment type="similarity">
    <text evidence="1">Belongs to the bactofilin family.</text>
</comment>
<protein>
    <submittedName>
        <fullName evidence="2">Polymer-forming cytoskeletal protein</fullName>
    </submittedName>
</protein>
<dbReference type="InterPro" id="IPR007607">
    <property type="entry name" value="BacA/B"/>
</dbReference>
<evidence type="ECO:0000256" key="1">
    <source>
        <dbReference type="ARBA" id="ARBA00044755"/>
    </source>
</evidence>
<sequence length="124" mass="13375">MFNKKPQVDAVDTVIGADTKMEGKIHSETSLRVEGSYKGEIHIKGDLTVGKEGTITHAVKARNITIAGKVEGTLQATEKLHILSSGHFKGKAVIGSIMIEEGATFDGESHMIQEEQNPPLRLVP</sequence>
<dbReference type="EMBL" id="JADZSC010000003">
    <property type="protein sequence ID" value="MBH0231313.1"/>
    <property type="molecule type" value="Genomic_DNA"/>
</dbReference>
<keyword evidence="3" id="KW-1185">Reference proteome</keyword>
<accession>A0A931MVQ6</accession>
<evidence type="ECO:0000313" key="3">
    <source>
        <dbReference type="Proteomes" id="UP000614490"/>
    </source>
</evidence>
<comment type="caution">
    <text evidence="2">The sequence shown here is derived from an EMBL/GenBank/DDBJ whole genome shotgun (WGS) entry which is preliminary data.</text>
</comment>
<dbReference type="PANTHER" id="PTHR35024:SF4">
    <property type="entry name" value="POLYMER-FORMING CYTOSKELETAL PROTEIN"/>
    <property type="match status" value="1"/>
</dbReference>
<name>A0A931MVQ6_9BACI</name>
<dbReference type="Pfam" id="PF04519">
    <property type="entry name" value="Bactofilin"/>
    <property type="match status" value="1"/>
</dbReference>
<proteinExistence type="inferred from homology"/>
<reference evidence="2 3" key="1">
    <citation type="journal article" date="2005" name="Int. J. Syst. Evol. Microbiol.">
        <title>Halobacillus yeomjeoni sp. nov., isolated from a marine solar saltern in Korea.</title>
        <authorList>
            <person name="Yoon J.H."/>
            <person name="Kang S.J."/>
            <person name="Lee C.H."/>
            <person name="Oh H.W."/>
            <person name="Oh T.K."/>
        </authorList>
    </citation>
    <scope>NUCLEOTIDE SEQUENCE [LARGE SCALE GENOMIC DNA]</scope>
    <source>
        <strain evidence="2 3">KCTC 3957</strain>
    </source>
</reference>
<evidence type="ECO:0000313" key="2">
    <source>
        <dbReference type="EMBL" id="MBH0231313.1"/>
    </source>
</evidence>
<dbReference type="Proteomes" id="UP000614490">
    <property type="component" value="Unassembled WGS sequence"/>
</dbReference>
<organism evidence="2 3">
    <name type="scientific">Halobacillus yeomjeoni</name>
    <dbReference type="NCBI Taxonomy" id="311194"/>
    <lineage>
        <taxon>Bacteria</taxon>
        <taxon>Bacillati</taxon>
        <taxon>Bacillota</taxon>
        <taxon>Bacilli</taxon>
        <taxon>Bacillales</taxon>
        <taxon>Bacillaceae</taxon>
        <taxon>Halobacillus</taxon>
    </lineage>
</organism>